<keyword evidence="3" id="KW-1185">Reference proteome</keyword>
<name>A0ABQ3HQV5_9SPHI</name>
<evidence type="ECO:0000313" key="2">
    <source>
        <dbReference type="EMBL" id="GHE23499.1"/>
    </source>
</evidence>
<organism evidence="2 3">
    <name type="scientific">Sphingobacterium griseoflavum</name>
    <dbReference type="NCBI Taxonomy" id="1474952"/>
    <lineage>
        <taxon>Bacteria</taxon>
        <taxon>Pseudomonadati</taxon>
        <taxon>Bacteroidota</taxon>
        <taxon>Sphingobacteriia</taxon>
        <taxon>Sphingobacteriales</taxon>
        <taxon>Sphingobacteriaceae</taxon>
        <taxon>Sphingobacterium</taxon>
    </lineage>
</organism>
<dbReference type="SUPFAM" id="SSF53067">
    <property type="entry name" value="Actin-like ATPase domain"/>
    <property type="match status" value="2"/>
</dbReference>
<evidence type="ECO:0000259" key="1">
    <source>
        <dbReference type="Pfam" id="PF00814"/>
    </source>
</evidence>
<dbReference type="NCBIfam" id="TIGR03725">
    <property type="entry name" value="T6A_YeaZ"/>
    <property type="match status" value="1"/>
</dbReference>
<protein>
    <submittedName>
        <fullName evidence="2">tRNA (Adenosine(37)-N6)-threonylcarbamoyltransferase complex dimerization subunit type 1 TsaB</fullName>
    </submittedName>
</protein>
<comment type="caution">
    <text evidence="2">The sequence shown here is derived from an EMBL/GenBank/DDBJ whole genome shotgun (WGS) entry which is preliminary data.</text>
</comment>
<dbReference type="CDD" id="cd24032">
    <property type="entry name" value="ASKHA_NBD_TsaB"/>
    <property type="match status" value="1"/>
</dbReference>
<dbReference type="Pfam" id="PF00814">
    <property type="entry name" value="TsaD"/>
    <property type="match status" value="1"/>
</dbReference>
<dbReference type="PANTHER" id="PTHR11735">
    <property type="entry name" value="TRNA N6-ADENOSINE THREONYLCARBAMOYLTRANSFERASE"/>
    <property type="match status" value="1"/>
</dbReference>
<dbReference type="InterPro" id="IPR043129">
    <property type="entry name" value="ATPase_NBD"/>
</dbReference>
<proteinExistence type="predicted"/>
<dbReference type="Proteomes" id="UP000620550">
    <property type="component" value="Unassembled WGS sequence"/>
</dbReference>
<gene>
    <name evidence="2" type="ORF">GCM10017764_04670</name>
</gene>
<dbReference type="EMBL" id="BNAF01000002">
    <property type="protein sequence ID" value="GHE23499.1"/>
    <property type="molecule type" value="Genomic_DNA"/>
</dbReference>
<sequence length="243" mass="26756">MDMTPCHNLAMNNIYVLQIETATPVCSVAISKNGKTIAAIDAELPNLHASHLTVFIDQLLRDADISSVDLDAVAVSMGPGSYTGLRIGVSTAKGLCYGLDIPLIAINTLDAMVAGFARRDPMQMVGKMLVPMIDARRMEVYMAQYREGQVKVRDTEACIIDADFFATDDKSQAQFLLFGSGANKLALLFTENPWVQVVPGFLNSADFLSGLAFEKYSLKQFEDSVYFEPFYLKDFIATTPKKR</sequence>
<accession>A0ABQ3HQV5</accession>
<reference evidence="3" key="1">
    <citation type="journal article" date="2019" name="Int. J. Syst. Evol. Microbiol.">
        <title>The Global Catalogue of Microorganisms (GCM) 10K type strain sequencing project: providing services to taxonomists for standard genome sequencing and annotation.</title>
        <authorList>
            <consortium name="The Broad Institute Genomics Platform"/>
            <consortium name="The Broad Institute Genome Sequencing Center for Infectious Disease"/>
            <person name="Wu L."/>
            <person name="Ma J."/>
        </authorList>
    </citation>
    <scope>NUCLEOTIDE SEQUENCE [LARGE SCALE GENOMIC DNA]</scope>
    <source>
        <strain evidence="3">CGMCC 1.12966</strain>
    </source>
</reference>
<dbReference type="InterPro" id="IPR022496">
    <property type="entry name" value="T6A_TsaB"/>
</dbReference>
<evidence type="ECO:0000313" key="3">
    <source>
        <dbReference type="Proteomes" id="UP000620550"/>
    </source>
</evidence>
<feature type="domain" description="Gcp-like" evidence="1">
    <location>
        <begin position="47"/>
        <end position="155"/>
    </location>
</feature>
<dbReference type="Gene3D" id="3.30.420.40">
    <property type="match status" value="2"/>
</dbReference>
<dbReference type="InterPro" id="IPR000905">
    <property type="entry name" value="Gcp-like_dom"/>
</dbReference>
<dbReference type="PANTHER" id="PTHR11735:SF11">
    <property type="entry name" value="TRNA THREONYLCARBAMOYLADENOSINE BIOSYNTHESIS PROTEIN TSAB"/>
    <property type="match status" value="1"/>
</dbReference>